<accession>A0A9D2K4T5</accession>
<evidence type="ECO:0000256" key="1">
    <source>
        <dbReference type="ARBA" id="ARBA00023002"/>
    </source>
</evidence>
<keyword evidence="1" id="KW-0560">Oxidoreductase</keyword>
<dbReference type="PANTHER" id="PTHR43625:SF77">
    <property type="entry name" value="ALDO-KETO REDUCTASE"/>
    <property type="match status" value="1"/>
</dbReference>
<dbReference type="EMBL" id="DXBC01000078">
    <property type="protein sequence ID" value="HIZ79160.1"/>
    <property type="molecule type" value="Genomic_DNA"/>
</dbReference>
<dbReference type="AlphaFoldDB" id="A0A9D2K4T5"/>
<dbReference type="Proteomes" id="UP000824101">
    <property type="component" value="Unassembled WGS sequence"/>
</dbReference>
<sequence length="317" mass="35765">MKKRKLGNLEVSAIGMGCMGMSHATGTPMDMDEAARVIREAVDVGYTFFDTAKNYGYKDDPHHNEKILGKALSGIRHQVVIASKCGVDFDYAVNPEVPPLLYDSSREGIRKSIEGSLKRLNTDYIDLYFQARIDPKVEPEEVAETMAELIREGKILHWGISEVNEEYLRRANAVCPVTAVENGYNIIRRDHEPLIPFLEEHGIGWVAYTPMFKGLLTGTFHKGAQFTRDDWRSRLVNDQNLDRYHDLIEYLAVLGEEKNATPGQLSLAWILHKKPYLVPIPGMRSRARLEENAKAADIVLTPEEVARIDQLAVSAQE</sequence>
<reference evidence="3" key="1">
    <citation type="journal article" date="2021" name="PeerJ">
        <title>Extensive microbial diversity within the chicken gut microbiome revealed by metagenomics and culture.</title>
        <authorList>
            <person name="Gilroy R."/>
            <person name="Ravi A."/>
            <person name="Getino M."/>
            <person name="Pursley I."/>
            <person name="Horton D.L."/>
            <person name="Alikhan N.F."/>
            <person name="Baker D."/>
            <person name="Gharbi K."/>
            <person name="Hall N."/>
            <person name="Watson M."/>
            <person name="Adriaenssens E.M."/>
            <person name="Foster-Nyarko E."/>
            <person name="Jarju S."/>
            <person name="Secka A."/>
            <person name="Antonio M."/>
            <person name="Oren A."/>
            <person name="Chaudhuri R.R."/>
            <person name="La Ragione R."/>
            <person name="Hildebrand F."/>
            <person name="Pallen M.J."/>
        </authorList>
    </citation>
    <scope>NUCLEOTIDE SEQUENCE</scope>
    <source>
        <strain evidence="3">ChiBcec1-1093</strain>
    </source>
</reference>
<dbReference type="InterPro" id="IPR050791">
    <property type="entry name" value="Aldo-Keto_reductase"/>
</dbReference>
<proteinExistence type="predicted"/>
<feature type="domain" description="NADP-dependent oxidoreductase" evidence="2">
    <location>
        <begin position="14"/>
        <end position="311"/>
    </location>
</feature>
<dbReference type="InterPro" id="IPR036812">
    <property type="entry name" value="NAD(P)_OxRdtase_dom_sf"/>
</dbReference>
<evidence type="ECO:0000313" key="4">
    <source>
        <dbReference type="Proteomes" id="UP000824101"/>
    </source>
</evidence>
<comment type="caution">
    <text evidence="3">The sequence shown here is derived from an EMBL/GenBank/DDBJ whole genome shotgun (WGS) entry which is preliminary data.</text>
</comment>
<dbReference type="Gene3D" id="3.20.20.100">
    <property type="entry name" value="NADP-dependent oxidoreductase domain"/>
    <property type="match status" value="1"/>
</dbReference>
<dbReference type="GO" id="GO:0005737">
    <property type="term" value="C:cytoplasm"/>
    <property type="evidence" value="ECO:0007669"/>
    <property type="project" value="TreeGrafter"/>
</dbReference>
<dbReference type="PANTHER" id="PTHR43625">
    <property type="entry name" value="AFLATOXIN B1 ALDEHYDE REDUCTASE"/>
    <property type="match status" value="1"/>
</dbReference>
<evidence type="ECO:0000259" key="2">
    <source>
        <dbReference type="Pfam" id="PF00248"/>
    </source>
</evidence>
<name>A0A9D2K4T5_9FIRM</name>
<dbReference type="GO" id="GO:0016491">
    <property type="term" value="F:oxidoreductase activity"/>
    <property type="evidence" value="ECO:0007669"/>
    <property type="project" value="UniProtKB-KW"/>
</dbReference>
<gene>
    <name evidence="3" type="ORF">IAA17_05175</name>
</gene>
<protein>
    <submittedName>
        <fullName evidence="3">Aldo/keto reductase</fullName>
    </submittedName>
</protein>
<organism evidence="3 4">
    <name type="scientific">Candidatus Lachnoclostridium stercorigallinarum</name>
    <dbReference type="NCBI Taxonomy" id="2838634"/>
    <lineage>
        <taxon>Bacteria</taxon>
        <taxon>Bacillati</taxon>
        <taxon>Bacillota</taxon>
        <taxon>Clostridia</taxon>
        <taxon>Lachnospirales</taxon>
        <taxon>Lachnospiraceae</taxon>
    </lineage>
</organism>
<dbReference type="SUPFAM" id="SSF51430">
    <property type="entry name" value="NAD(P)-linked oxidoreductase"/>
    <property type="match status" value="1"/>
</dbReference>
<dbReference type="Pfam" id="PF00248">
    <property type="entry name" value="Aldo_ket_red"/>
    <property type="match status" value="1"/>
</dbReference>
<evidence type="ECO:0000313" key="3">
    <source>
        <dbReference type="EMBL" id="HIZ79160.1"/>
    </source>
</evidence>
<dbReference type="InterPro" id="IPR023210">
    <property type="entry name" value="NADP_OxRdtase_dom"/>
</dbReference>
<reference evidence="3" key="2">
    <citation type="submission" date="2021-04" db="EMBL/GenBank/DDBJ databases">
        <authorList>
            <person name="Gilroy R."/>
        </authorList>
    </citation>
    <scope>NUCLEOTIDE SEQUENCE</scope>
    <source>
        <strain evidence="3">ChiBcec1-1093</strain>
    </source>
</reference>